<protein>
    <submittedName>
        <fullName evidence="1">Zn-finger domain-containing protein</fullName>
    </submittedName>
</protein>
<sequence length="244" mass="28244">MSDIKCSFCPRTFANLNVKQKQKDHVNINEYYLNSDNNEYYLNSEFSAKTITYAGSSSVSNTDNISDEFAYMSIELDKSNNASNSFDLDPTSDLLDEHKTTLHENQEFSNDFLNNSAYTDDIQVSSSDEKIVQEFPNEAYADLMVLVTKYKLSNVARNAIISFFNKHSKHSKSLLPKNIKQDKEFMNNIKSNLLNKKTKVLELDNTEYFLYHMDLISCIESKLEISDIAQHLEFEYKELYKTTE</sequence>
<feature type="non-terminal residue" evidence="1">
    <location>
        <position position="1"/>
    </location>
</feature>
<organism evidence="1 2">
    <name type="scientific">Gigaspora margarita</name>
    <dbReference type="NCBI Taxonomy" id="4874"/>
    <lineage>
        <taxon>Eukaryota</taxon>
        <taxon>Fungi</taxon>
        <taxon>Fungi incertae sedis</taxon>
        <taxon>Mucoromycota</taxon>
        <taxon>Glomeromycotina</taxon>
        <taxon>Glomeromycetes</taxon>
        <taxon>Diversisporales</taxon>
        <taxon>Gigasporaceae</taxon>
        <taxon>Gigaspora</taxon>
    </lineage>
</organism>
<name>A0A8H3WTP8_GIGMA</name>
<keyword evidence="2" id="KW-1185">Reference proteome</keyword>
<accession>A0A8H3WTP8</accession>
<comment type="caution">
    <text evidence="1">The sequence shown here is derived from an EMBL/GenBank/DDBJ whole genome shotgun (WGS) entry which is preliminary data.</text>
</comment>
<evidence type="ECO:0000313" key="2">
    <source>
        <dbReference type="Proteomes" id="UP000439903"/>
    </source>
</evidence>
<proteinExistence type="predicted"/>
<dbReference type="EMBL" id="WTPW01004591">
    <property type="protein sequence ID" value="KAF0332900.1"/>
    <property type="molecule type" value="Genomic_DNA"/>
</dbReference>
<dbReference type="AlphaFoldDB" id="A0A8H3WTP8"/>
<reference evidence="1 2" key="1">
    <citation type="journal article" date="2019" name="Environ. Microbiol.">
        <title>At the nexus of three kingdoms: the genome of the mycorrhizal fungus Gigaspora margarita provides insights into plant, endobacterial and fungal interactions.</title>
        <authorList>
            <person name="Venice F."/>
            <person name="Ghignone S."/>
            <person name="Salvioli di Fossalunga A."/>
            <person name="Amselem J."/>
            <person name="Novero M."/>
            <person name="Xianan X."/>
            <person name="Sedzielewska Toro K."/>
            <person name="Morin E."/>
            <person name="Lipzen A."/>
            <person name="Grigoriev I.V."/>
            <person name="Henrissat B."/>
            <person name="Martin F.M."/>
            <person name="Bonfante P."/>
        </authorList>
    </citation>
    <scope>NUCLEOTIDE SEQUENCE [LARGE SCALE GENOMIC DNA]</scope>
    <source>
        <strain evidence="1 2">BEG34</strain>
    </source>
</reference>
<gene>
    <name evidence="1" type="ORF">F8M41_018662</name>
</gene>
<evidence type="ECO:0000313" key="1">
    <source>
        <dbReference type="EMBL" id="KAF0332900.1"/>
    </source>
</evidence>
<dbReference type="Proteomes" id="UP000439903">
    <property type="component" value="Unassembled WGS sequence"/>
</dbReference>